<evidence type="ECO:0000313" key="3">
    <source>
        <dbReference type="Proteomes" id="UP000248745"/>
    </source>
</evidence>
<dbReference type="SUPFAM" id="SSF56925">
    <property type="entry name" value="OMPA-like"/>
    <property type="match status" value="1"/>
</dbReference>
<dbReference type="OrthoDB" id="945117at2"/>
<feature type="signal peptide" evidence="1">
    <location>
        <begin position="1"/>
        <end position="22"/>
    </location>
</feature>
<keyword evidence="1" id="KW-0732">Signal</keyword>
<reference evidence="2 3" key="1">
    <citation type="submission" date="2018-06" db="EMBL/GenBank/DDBJ databases">
        <title>Mucibacter soli gen. nov., sp. nov., a new member of the family Chitinophagaceae producing mucin.</title>
        <authorList>
            <person name="Kim M.-K."/>
            <person name="Park S."/>
            <person name="Kim T.-S."/>
            <person name="Joung Y."/>
            <person name="Han J.-H."/>
            <person name="Kim S.B."/>
        </authorList>
    </citation>
    <scope>NUCLEOTIDE SEQUENCE [LARGE SCALE GENOMIC DNA]</scope>
    <source>
        <strain evidence="2 3">R1-15</strain>
    </source>
</reference>
<dbReference type="EMBL" id="QKTW01000003">
    <property type="protein sequence ID" value="PZF74377.1"/>
    <property type="molecule type" value="Genomic_DNA"/>
</dbReference>
<protein>
    <submittedName>
        <fullName evidence="2">Porin family protein</fullName>
    </submittedName>
</protein>
<dbReference type="Proteomes" id="UP000248745">
    <property type="component" value="Unassembled WGS sequence"/>
</dbReference>
<organism evidence="2 3">
    <name type="scientific">Taibaiella soli</name>
    <dbReference type="NCBI Taxonomy" id="1649169"/>
    <lineage>
        <taxon>Bacteria</taxon>
        <taxon>Pseudomonadati</taxon>
        <taxon>Bacteroidota</taxon>
        <taxon>Chitinophagia</taxon>
        <taxon>Chitinophagales</taxon>
        <taxon>Chitinophagaceae</taxon>
        <taxon>Taibaiella</taxon>
    </lineage>
</organism>
<evidence type="ECO:0000256" key="1">
    <source>
        <dbReference type="SAM" id="SignalP"/>
    </source>
</evidence>
<gene>
    <name evidence="2" type="ORF">DN068_02010</name>
</gene>
<name>A0A2W2BEQ1_9BACT</name>
<comment type="caution">
    <text evidence="2">The sequence shown here is derived from an EMBL/GenBank/DDBJ whole genome shotgun (WGS) entry which is preliminary data.</text>
</comment>
<accession>A0A2W2BEQ1</accession>
<dbReference type="RefSeq" id="WP_110997215.1">
    <property type="nucleotide sequence ID" value="NZ_QKTW01000003.1"/>
</dbReference>
<evidence type="ECO:0000313" key="2">
    <source>
        <dbReference type="EMBL" id="PZF74377.1"/>
    </source>
</evidence>
<proteinExistence type="predicted"/>
<dbReference type="InterPro" id="IPR011250">
    <property type="entry name" value="OMP/PagP_B-barrel"/>
</dbReference>
<keyword evidence="3" id="KW-1185">Reference proteome</keyword>
<sequence>MKKHFWQLSFACALLAGTTAQAQTQLSQGNLLVGSDISNFNLNFQKENTAFSMSLAPKLGYFIKDNIALGGYLNIDFATSDGATDLGYGLGAFGRYYVKNKSLEFVKNSRFFIEANAGLAGRNISVKDGGKTNTNGLGIGIGPGWTYFVTPNVGLEALLKYDIAAGFGNAPTSTSLNLNVGFQIYLPGKKMQKQLKSDITR</sequence>
<dbReference type="AlphaFoldDB" id="A0A2W2BEQ1"/>
<feature type="chain" id="PRO_5015940303" evidence="1">
    <location>
        <begin position="23"/>
        <end position="201"/>
    </location>
</feature>